<name>A0ABU5EEN4_9PROT</name>
<evidence type="ECO:0000256" key="1">
    <source>
        <dbReference type="ARBA" id="ARBA00004651"/>
    </source>
</evidence>
<protein>
    <submittedName>
        <fullName evidence="8">ABC transporter permease</fullName>
    </submittedName>
</protein>
<evidence type="ECO:0000256" key="2">
    <source>
        <dbReference type="ARBA" id="ARBA00022448"/>
    </source>
</evidence>
<sequence>MSLMDYISLYRDNIIDLIWQHLLLFSLSLLGATVLGIGLGIAVARLRIVASVIVPIVNLLQACPEIVLLAVSIPLLGIGFQGALIPLFVKGVLPILRNTASGLANVDERTVEAARGLGFPPLQILFRIELPSAMPVIISGIRVSAVMLISVLTLTAYIGVDSLGTLIVQGIARMDPIPLIIGSILTAILALIVNYLLVGAERVAADRLT</sequence>
<dbReference type="PROSITE" id="PS50928">
    <property type="entry name" value="ABC_TM1"/>
    <property type="match status" value="1"/>
</dbReference>
<dbReference type="RefSeq" id="WP_320509456.1">
    <property type="nucleotide sequence ID" value="NZ_JAXCLW010000004.1"/>
</dbReference>
<comment type="similarity">
    <text evidence="6">Belongs to the binding-protein-dependent transport system permease family.</text>
</comment>
<dbReference type="EMBL" id="JAXCLW010000004">
    <property type="protein sequence ID" value="MDY0884392.1"/>
    <property type="molecule type" value="Genomic_DNA"/>
</dbReference>
<feature type="transmembrane region" description="Helical" evidence="6">
    <location>
        <begin position="21"/>
        <end position="46"/>
    </location>
</feature>
<feature type="transmembrane region" description="Helical" evidence="6">
    <location>
        <begin position="179"/>
        <end position="198"/>
    </location>
</feature>
<dbReference type="Gene3D" id="1.10.3720.10">
    <property type="entry name" value="MetI-like"/>
    <property type="match status" value="1"/>
</dbReference>
<keyword evidence="4 6" id="KW-1133">Transmembrane helix</keyword>
<evidence type="ECO:0000313" key="8">
    <source>
        <dbReference type="EMBL" id="MDY0884392.1"/>
    </source>
</evidence>
<evidence type="ECO:0000256" key="4">
    <source>
        <dbReference type="ARBA" id="ARBA00022989"/>
    </source>
</evidence>
<proteinExistence type="inferred from homology"/>
<organism evidence="8 9">
    <name type="scientific">Dongia soli</name>
    <dbReference type="NCBI Taxonomy" id="600628"/>
    <lineage>
        <taxon>Bacteria</taxon>
        <taxon>Pseudomonadati</taxon>
        <taxon>Pseudomonadota</taxon>
        <taxon>Alphaproteobacteria</taxon>
        <taxon>Rhodospirillales</taxon>
        <taxon>Dongiaceae</taxon>
        <taxon>Dongia</taxon>
    </lineage>
</organism>
<dbReference type="InterPro" id="IPR000515">
    <property type="entry name" value="MetI-like"/>
</dbReference>
<feature type="domain" description="ABC transmembrane type-1" evidence="7">
    <location>
        <begin position="18"/>
        <end position="197"/>
    </location>
</feature>
<evidence type="ECO:0000259" key="7">
    <source>
        <dbReference type="PROSITE" id="PS50928"/>
    </source>
</evidence>
<keyword evidence="5 6" id="KW-0472">Membrane</keyword>
<comment type="subcellular location">
    <subcellularLocation>
        <location evidence="1 6">Cell membrane</location>
        <topology evidence="1 6">Multi-pass membrane protein</topology>
    </subcellularLocation>
</comment>
<accession>A0ABU5EEN4</accession>
<evidence type="ECO:0000256" key="5">
    <source>
        <dbReference type="ARBA" id="ARBA00023136"/>
    </source>
</evidence>
<keyword evidence="9" id="KW-1185">Reference proteome</keyword>
<feature type="transmembrane region" description="Helical" evidence="6">
    <location>
        <begin position="66"/>
        <end position="89"/>
    </location>
</feature>
<dbReference type="PANTHER" id="PTHR30177:SF4">
    <property type="entry name" value="OSMOPROTECTANT IMPORT PERMEASE PROTEIN OSMW"/>
    <property type="match status" value="1"/>
</dbReference>
<evidence type="ECO:0000256" key="3">
    <source>
        <dbReference type="ARBA" id="ARBA00022692"/>
    </source>
</evidence>
<dbReference type="Proteomes" id="UP001279642">
    <property type="component" value="Unassembled WGS sequence"/>
</dbReference>
<dbReference type="PANTHER" id="PTHR30177">
    <property type="entry name" value="GLYCINE BETAINE/L-PROLINE TRANSPORT SYSTEM PERMEASE PROTEIN PROW"/>
    <property type="match status" value="1"/>
</dbReference>
<dbReference type="SUPFAM" id="SSF161098">
    <property type="entry name" value="MetI-like"/>
    <property type="match status" value="1"/>
</dbReference>
<dbReference type="Pfam" id="PF00528">
    <property type="entry name" value="BPD_transp_1"/>
    <property type="match status" value="1"/>
</dbReference>
<gene>
    <name evidence="8" type="ORF">SMD27_16230</name>
</gene>
<evidence type="ECO:0000256" key="6">
    <source>
        <dbReference type="RuleBase" id="RU363032"/>
    </source>
</evidence>
<dbReference type="InterPro" id="IPR051204">
    <property type="entry name" value="ABC_transp_perm/SBD"/>
</dbReference>
<feature type="transmembrane region" description="Helical" evidence="6">
    <location>
        <begin position="136"/>
        <end position="159"/>
    </location>
</feature>
<dbReference type="InterPro" id="IPR035906">
    <property type="entry name" value="MetI-like_sf"/>
</dbReference>
<comment type="caution">
    <text evidence="8">The sequence shown here is derived from an EMBL/GenBank/DDBJ whole genome shotgun (WGS) entry which is preliminary data.</text>
</comment>
<reference evidence="8 9" key="1">
    <citation type="journal article" date="2016" name="Antonie Van Leeuwenhoek">
        <title>Dongia soli sp. nov., isolated from soil from Dokdo, Korea.</title>
        <authorList>
            <person name="Kim D.U."/>
            <person name="Lee H."/>
            <person name="Kim H."/>
            <person name="Kim S.G."/>
            <person name="Ka J.O."/>
        </authorList>
    </citation>
    <scope>NUCLEOTIDE SEQUENCE [LARGE SCALE GENOMIC DNA]</scope>
    <source>
        <strain evidence="8 9">D78</strain>
    </source>
</reference>
<evidence type="ECO:0000313" key="9">
    <source>
        <dbReference type="Proteomes" id="UP001279642"/>
    </source>
</evidence>
<keyword evidence="3 6" id="KW-0812">Transmembrane</keyword>
<dbReference type="CDD" id="cd06261">
    <property type="entry name" value="TM_PBP2"/>
    <property type="match status" value="1"/>
</dbReference>
<keyword evidence="2 6" id="KW-0813">Transport</keyword>